<dbReference type="InterPro" id="IPR045161">
    <property type="entry name" value="Utp18"/>
</dbReference>
<evidence type="ECO:0000256" key="6">
    <source>
        <dbReference type="SAM" id="MobiDB-lite"/>
    </source>
</evidence>
<comment type="subcellular location">
    <subcellularLocation>
        <location evidence="1">Nucleus</location>
        <location evidence="1">Nucleolus</location>
    </subcellularLocation>
</comment>
<keyword evidence="4" id="KW-0677">Repeat</keyword>
<feature type="compositionally biased region" description="Polar residues" evidence="6">
    <location>
        <begin position="43"/>
        <end position="52"/>
    </location>
</feature>
<evidence type="ECO:0000256" key="1">
    <source>
        <dbReference type="ARBA" id="ARBA00004604"/>
    </source>
</evidence>
<keyword evidence="8" id="KW-1185">Reference proteome</keyword>
<protein>
    <recommendedName>
        <fullName evidence="9">WD40-repeat-containing domain</fullName>
    </recommendedName>
</protein>
<evidence type="ECO:0000256" key="4">
    <source>
        <dbReference type="ARBA" id="ARBA00022737"/>
    </source>
</evidence>
<comment type="caution">
    <text evidence="7">The sequence shown here is derived from an EMBL/GenBank/DDBJ whole genome shotgun (WGS) entry which is preliminary data.</text>
</comment>
<organism evidence="7 8">
    <name type="scientific">Paramecium primaurelia</name>
    <dbReference type="NCBI Taxonomy" id="5886"/>
    <lineage>
        <taxon>Eukaryota</taxon>
        <taxon>Sar</taxon>
        <taxon>Alveolata</taxon>
        <taxon>Ciliophora</taxon>
        <taxon>Intramacronucleata</taxon>
        <taxon>Oligohymenophorea</taxon>
        <taxon>Peniculida</taxon>
        <taxon>Parameciidae</taxon>
        <taxon>Paramecium</taxon>
    </lineage>
</organism>
<keyword evidence="3" id="KW-0853">WD repeat</keyword>
<proteinExistence type="predicted"/>
<evidence type="ECO:0000256" key="2">
    <source>
        <dbReference type="ARBA" id="ARBA00022552"/>
    </source>
</evidence>
<evidence type="ECO:0008006" key="9">
    <source>
        <dbReference type="Google" id="ProtNLM"/>
    </source>
</evidence>
<dbReference type="GO" id="GO:0006364">
    <property type="term" value="P:rRNA processing"/>
    <property type="evidence" value="ECO:0007669"/>
    <property type="project" value="UniProtKB-KW"/>
</dbReference>
<dbReference type="OMA" id="KIRMWEI"/>
<dbReference type="EMBL" id="CAJJDM010000036">
    <property type="protein sequence ID" value="CAD8065475.1"/>
    <property type="molecule type" value="Genomic_DNA"/>
</dbReference>
<keyword evidence="5" id="KW-0539">Nucleus</keyword>
<feature type="region of interest" description="Disordered" evidence="6">
    <location>
        <begin position="1"/>
        <end position="20"/>
    </location>
</feature>
<feature type="compositionally biased region" description="Basic residues" evidence="6">
    <location>
        <begin position="8"/>
        <end position="17"/>
    </location>
</feature>
<evidence type="ECO:0000313" key="7">
    <source>
        <dbReference type="EMBL" id="CAD8065475.1"/>
    </source>
</evidence>
<evidence type="ECO:0000313" key="8">
    <source>
        <dbReference type="Proteomes" id="UP000688137"/>
    </source>
</evidence>
<evidence type="ECO:0000256" key="5">
    <source>
        <dbReference type="ARBA" id="ARBA00023242"/>
    </source>
</evidence>
<dbReference type="PANTHER" id="PTHR18359:SF0">
    <property type="entry name" value="U3 SMALL NUCLEOLAR RNA-ASSOCIATED PROTEIN 18 HOMOLOG"/>
    <property type="match status" value="1"/>
</dbReference>
<reference evidence="7" key="1">
    <citation type="submission" date="2021-01" db="EMBL/GenBank/DDBJ databases">
        <authorList>
            <consortium name="Genoscope - CEA"/>
            <person name="William W."/>
        </authorList>
    </citation>
    <scope>NUCLEOTIDE SEQUENCE</scope>
</reference>
<accession>A0A8S1LGX4</accession>
<gene>
    <name evidence="7" type="ORF">PPRIM_AZ9-3.1.T0370290</name>
</gene>
<dbReference type="PANTHER" id="PTHR18359">
    <property type="entry name" value="WD-REPEAT PROTEIN-RELATED"/>
    <property type="match status" value="1"/>
</dbReference>
<dbReference type="AlphaFoldDB" id="A0A8S1LGX4"/>
<dbReference type="GO" id="GO:0034388">
    <property type="term" value="C:Pwp2p-containing subcomplex of 90S preribosome"/>
    <property type="evidence" value="ECO:0007669"/>
    <property type="project" value="TreeGrafter"/>
</dbReference>
<sequence>MVKLQNKPNRKSKKALQLKKLSEQVPQQKYEKYQQEELLLFENDNQNESEQSVKQEQQNFKKEEENNSNNPLNQEEDSAQWVDEFDEKIQVDLSKQTKLRKLIKNGQNLVSGKEYQRKLREFYKNSQQNNEFLSWAQSKQQIKQEKDKFDQNQLNANLKELLSQNIQNQTSKSNLLPNRIIQIEQAGIIKAKINTVIQSISFHKKLPIFAEGGFDKLVRIYQFNPNKQIQLIKSIGLEKFPICKLQFMNENNNIIVASPFKTYLIEVDINTQKYKRIQSTLFAKHFNQSGKYNRQIEFAISEDDKYIALFNESGYIHILSGDSKILLNEFKQNEACKAVTFADEFLISAGQGGKIYQWSLQKQQIYNVFHNPGGFEVNCLDFKLDLLAVGSRTGIVNIFKLNSATKQFNKDPIKEIQNLTTSVNEVQFNKFCEILCISSKWKDSAIKLVHVDTFTVFENWPTMTTCLKKISAIGISNDSRFLVIGNEDGELRAFRLLHY</sequence>
<keyword evidence="2" id="KW-0698">rRNA processing</keyword>
<dbReference type="Proteomes" id="UP000688137">
    <property type="component" value="Unassembled WGS sequence"/>
</dbReference>
<evidence type="ECO:0000256" key="3">
    <source>
        <dbReference type="ARBA" id="ARBA00022574"/>
    </source>
</evidence>
<feature type="region of interest" description="Disordered" evidence="6">
    <location>
        <begin position="40"/>
        <end position="76"/>
    </location>
</feature>
<name>A0A8S1LGX4_PARPR</name>
<dbReference type="GO" id="GO:0032040">
    <property type="term" value="C:small-subunit processome"/>
    <property type="evidence" value="ECO:0007669"/>
    <property type="project" value="TreeGrafter"/>
</dbReference>